<keyword evidence="1" id="KW-0812">Transmembrane</keyword>
<evidence type="ECO:0000256" key="1">
    <source>
        <dbReference type="SAM" id="Phobius"/>
    </source>
</evidence>
<evidence type="ECO:0000313" key="2">
    <source>
        <dbReference type="EMBL" id="SVC52026.1"/>
    </source>
</evidence>
<reference evidence="2" key="1">
    <citation type="submission" date="2018-05" db="EMBL/GenBank/DDBJ databases">
        <authorList>
            <person name="Lanie J.A."/>
            <person name="Ng W.-L."/>
            <person name="Kazmierczak K.M."/>
            <person name="Andrzejewski T.M."/>
            <person name="Davidsen T.M."/>
            <person name="Wayne K.J."/>
            <person name="Tettelin H."/>
            <person name="Glass J.I."/>
            <person name="Rusch D."/>
            <person name="Podicherti R."/>
            <person name="Tsui H.-C.T."/>
            <person name="Winkler M.E."/>
        </authorList>
    </citation>
    <scope>NUCLEOTIDE SEQUENCE</scope>
</reference>
<name>A0A382MTG3_9ZZZZ</name>
<dbReference type="AlphaFoldDB" id="A0A382MTG3"/>
<proteinExistence type="predicted"/>
<organism evidence="2">
    <name type="scientific">marine metagenome</name>
    <dbReference type="NCBI Taxonomy" id="408172"/>
    <lineage>
        <taxon>unclassified sequences</taxon>
        <taxon>metagenomes</taxon>
        <taxon>ecological metagenomes</taxon>
    </lineage>
</organism>
<feature type="transmembrane region" description="Helical" evidence="1">
    <location>
        <begin position="20"/>
        <end position="43"/>
    </location>
</feature>
<gene>
    <name evidence="2" type="ORF">METZ01_LOCUS304880</name>
</gene>
<keyword evidence="1" id="KW-0472">Membrane</keyword>
<keyword evidence="1" id="KW-1133">Transmembrane helix</keyword>
<dbReference type="EMBL" id="UINC01095716">
    <property type="protein sequence ID" value="SVC52026.1"/>
    <property type="molecule type" value="Genomic_DNA"/>
</dbReference>
<sequence>MIVQWIRKCWAWKWDFIRKYPIWSMWLAWIEGIVIGLLIYHFFFADVWVVMLSPAEQFAEEVTFH</sequence>
<accession>A0A382MTG3</accession>
<protein>
    <submittedName>
        <fullName evidence="2">Uncharacterized protein</fullName>
    </submittedName>
</protein>